<dbReference type="InterPro" id="IPR000524">
    <property type="entry name" value="Tscrpt_reg_HTH_GntR"/>
</dbReference>
<evidence type="ECO:0000256" key="3">
    <source>
        <dbReference type="ARBA" id="ARBA00023163"/>
    </source>
</evidence>
<organism evidence="5 6">
    <name type="scientific">Devosia algicola</name>
    <dbReference type="NCBI Taxonomy" id="3026418"/>
    <lineage>
        <taxon>Bacteria</taxon>
        <taxon>Pseudomonadati</taxon>
        <taxon>Pseudomonadota</taxon>
        <taxon>Alphaproteobacteria</taxon>
        <taxon>Hyphomicrobiales</taxon>
        <taxon>Devosiaceae</taxon>
        <taxon>Devosia</taxon>
    </lineage>
</organism>
<sequence>MRTEADPYQFLERPTTLSRGSVTVDVTNALRQAIVTLAMAPGQTIDKGAVCERLGVSRFPVSEALARLQVDGLVDIAPQRGSTVSLVRIADVREYMLIRKGLESEALRVLIGSHNASLIEDLHANMAAQRAAASRDDADGFHAIDIEFHDIIFRAMRFTRIKNIIDGARANLDRARRLIITPRRLNLTIAEHQAIFDGILANDNTRAAQAIRAHIDAVMVELFAFARQNPDLFADGETLGKAGELDSFPFG</sequence>
<evidence type="ECO:0000259" key="4">
    <source>
        <dbReference type="PROSITE" id="PS50949"/>
    </source>
</evidence>
<keyword evidence="6" id="KW-1185">Reference proteome</keyword>
<evidence type="ECO:0000313" key="5">
    <source>
        <dbReference type="EMBL" id="WDR01255.1"/>
    </source>
</evidence>
<keyword evidence="1" id="KW-0805">Transcription regulation</keyword>
<dbReference type="InterPro" id="IPR036388">
    <property type="entry name" value="WH-like_DNA-bd_sf"/>
</dbReference>
<dbReference type="InterPro" id="IPR011711">
    <property type="entry name" value="GntR_C"/>
</dbReference>
<dbReference type="Pfam" id="PF07729">
    <property type="entry name" value="FCD"/>
    <property type="match status" value="1"/>
</dbReference>
<dbReference type="Gene3D" id="1.10.10.10">
    <property type="entry name" value="Winged helix-like DNA-binding domain superfamily/Winged helix DNA-binding domain"/>
    <property type="match status" value="1"/>
</dbReference>
<keyword evidence="2" id="KW-0238">DNA-binding</keyword>
<feature type="domain" description="HTH gntR-type" evidence="4">
    <location>
        <begin position="20"/>
        <end position="87"/>
    </location>
</feature>
<accession>A0ABY7YJH1</accession>
<keyword evidence="3" id="KW-0804">Transcription</keyword>
<proteinExistence type="predicted"/>
<dbReference type="SMART" id="SM00895">
    <property type="entry name" value="FCD"/>
    <property type="match status" value="1"/>
</dbReference>
<dbReference type="Pfam" id="PF00392">
    <property type="entry name" value="GntR"/>
    <property type="match status" value="1"/>
</dbReference>
<evidence type="ECO:0000256" key="1">
    <source>
        <dbReference type="ARBA" id="ARBA00023015"/>
    </source>
</evidence>
<gene>
    <name evidence="5" type="ORF">PSQ19_10365</name>
</gene>
<dbReference type="PANTHER" id="PTHR43537">
    <property type="entry name" value="TRANSCRIPTIONAL REGULATOR, GNTR FAMILY"/>
    <property type="match status" value="1"/>
</dbReference>
<dbReference type="Proteomes" id="UP001220530">
    <property type="component" value="Chromosome"/>
</dbReference>
<dbReference type="PROSITE" id="PS50949">
    <property type="entry name" value="HTH_GNTR"/>
    <property type="match status" value="1"/>
</dbReference>
<dbReference type="SUPFAM" id="SSF46785">
    <property type="entry name" value="Winged helix' DNA-binding domain"/>
    <property type="match status" value="1"/>
</dbReference>
<dbReference type="RefSeq" id="WP_282217666.1">
    <property type="nucleotide sequence ID" value="NZ_CP118246.1"/>
</dbReference>
<dbReference type="InterPro" id="IPR036390">
    <property type="entry name" value="WH_DNA-bd_sf"/>
</dbReference>
<dbReference type="InterPro" id="IPR008920">
    <property type="entry name" value="TF_FadR/GntR_C"/>
</dbReference>
<dbReference type="PANTHER" id="PTHR43537:SF45">
    <property type="entry name" value="GNTR FAMILY REGULATORY PROTEIN"/>
    <property type="match status" value="1"/>
</dbReference>
<evidence type="ECO:0000256" key="2">
    <source>
        <dbReference type="ARBA" id="ARBA00023125"/>
    </source>
</evidence>
<protein>
    <submittedName>
        <fullName evidence="5">GntR family transcriptional regulator</fullName>
    </submittedName>
</protein>
<dbReference type="EMBL" id="CP118246">
    <property type="protein sequence ID" value="WDR01255.1"/>
    <property type="molecule type" value="Genomic_DNA"/>
</dbReference>
<reference evidence="5 6" key="1">
    <citation type="submission" date="2023-02" db="EMBL/GenBank/DDBJ databases">
        <title>Devosia algicola sp. nov., isolated from the phycosphere of marine algae.</title>
        <authorList>
            <person name="Kim J.M."/>
            <person name="Lee J.K."/>
            <person name="Choi B.J."/>
            <person name="Bayburt H."/>
            <person name="Jeon C.O."/>
        </authorList>
    </citation>
    <scope>NUCLEOTIDE SEQUENCE [LARGE SCALE GENOMIC DNA]</scope>
    <source>
        <strain evidence="5 6">G20-9</strain>
    </source>
</reference>
<name>A0ABY7YJH1_9HYPH</name>
<dbReference type="SMART" id="SM00345">
    <property type="entry name" value="HTH_GNTR"/>
    <property type="match status" value="1"/>
</dbReference>
<dbReference type="Gene3D" id="1.20.120.530">
    <property type="entry name" value="GntR ligand-binding domain-like"/>
    <property type="match status" value="1"/>
</dbReference>
<dbReference type="SUPFAM" id="SSF48008">
    <property type="entry name" value="GntR ligand-binding domain-like"/>
    <property type="match status" value="1"/>
</dbReference>
<evidence type="ECO:0000313" key="6">
    <source>
        <dbReference type="Proteomes" id="UP001220530"/>
    </source>
</evidence>